<dbReference type="AlphaFoldDB" id="A0A4Z0C3H1"/>
<evidence type="ECO:0000256" key="3">
    <source>
        <dbReference type="PIRSR" id="PIRSR603782-2"/>
    </source>
</evidence>
<keyword evidence="3" id="KW-1015">Disulfide bond</keyword>
<evidence type="ECO:0000313" key="4">
    <source>
        <dbReference type="EMBL" id="TFZ05482.1"/>
    </source>
</evidence>
<dbReference type="EMBL" id="SMLM01000001">
    <property type="protein sequence ID" value="TFZ05482.1"/>
    <property type="molecule type" value="Genomic_DNA"/>
</dbReference>
<keyword evidence="2" id="KW-0186">Copper</keyword>
<evidence type="ECO:0000256" key="1">
    <source>
        <dbReference type="ARBA" id="ARBA00010996"/>
    </source>
</evidence>
<organism evidence="4 5">
    <name type="scientific">Ramlibacter henchirensis</name>
    <dbReference type="NCBI Taxonomy" id="204072"/>
    <lineage>
        <taxon>Bacteria</taxon>
        <taxon>Pseudomonadati</taxon>
        <taxon>Pseudomonadota</taxon>
        <taxon>Betaproteobacteria</taxon>
        <taxon>Burkholderiales</taxon>
        <taxon>Comamonadaceae</taxon>
        <taxon>Ramlibacter</taxon>
    </lineage>
</organism>
<keyword evidence="5" id="KW-1185">Reference proteome</keyword>
<dbReference type="SUPFAM" id="SSF52833">
    <property type="entry name" value="Thioredoxin-like"/>
    <property type="match status" value="1"/>
</dbReference>
<dbReference type="OrthoDB" id="9180103at2"/>
<evidence type="ECO:0000313" key="5">
    <source>
        <dbReference type="Proteomes" id="UP000298180"/>
    </source>
</evidence>
<evidence type="ECO:0000256" key="2">
    <source>
        <dbReference type="PIRSR" id="PIRSR603782-1"/>
    </source>
</evidence>
<protein>
    <submittedName>
        <fullName evidence="4">SCO family protein</fullName>
    </submittedName>
</protein>
<gene>
    <name evidence="4" type="ORF">EZ313_02070</name>
</gene>
<dbReference type="Pfam" id="PF02630">
    <property type="entry name" value="SCO1-SenC"/>
    <property type="match status" value="1"/>
</dbReference>
<accession>A0A4Z0C3H1</accession>
<dbReference type="PANTHER" id="PTHR12151:SF25">
    <property type="entry name" value="LINALOOL DEHYDRATASE_ISOMERASE DOMAIN-CONTAINING PROTEIN"/>
    <property type="match status" value="1"/>
</dbReference>
<dbReference type="RefSeq" id="WP_135261563.1">
    <property type="nucleotide sequence ID" value="NZ_SMLM01000001.1"/>
</dbReference>
<feature type="binding site" evidence="2">
    <location>
        <position position="81"/>
    </location>
    <ligand>
        <name>Cu cation</name>
        <dbReference type="ChEBI" id="CHEBI:23378"/>
    </ligand>
</feature>
<keyword evidence="2" id="KW-0479">Metal-binding</keyword>
<comment type="caution">
    <text evidence="4">The sequence shown here is derived from an EMBL/GenBank/DDBJ whole genome shotgun (WGS) entry which is preliminary data.</text>
</comment>
<dbReference type="Gene3D" id="3.40.30.10">
    <property type="entry name" value="Glutaredoxin"/>
    <property type="match status" value="1"/>
</dbReference>
<dbReference type="GO" id="GO:0046872">
    <property type="term" value="F:metal ion binding"/>
    <property type="evidence" value="ECO:0007669"/>
    <property type="project" value="UniProtKB-KW"/>
</dbReference>
<sequence>MDSQSSILGRRACTAAGVAAVAGLAGLLARPASNAPPKQRAAQGSRFPDVPLLTHEGRSVRFYSDLVRGRTVLVNMMYAQCNERCPPMTQNLKLVQQALAPRLGRDVSMYSISLLPEHDRPADLAAYMQLHGVGPGWTFLTGARADVEAVRYALGFYSRDPQLDGDVGQHTGMVRIGNEPLDRWCMVHALQETETILQAMEGLVPLARVDGRTRVA</sequence>
<comment type="similarity">
    <text evidence="1">Belongs to the SCO1/2 family.</text>
</comment>
<feature type="disulfide bond" description="Redox-active" evidence="3">
    <location>
        <begin position="81"/>
        <end position="85"/>
    </location>
</feature>
<dbReference type="CDD" id="cd02968">
    <property type="entry name" value="SCO"/>
    <property type="match status" value="1"/>
</dbReference>
<dbReference type="InterPro" id="IPR036249">
    <property type="entry name" value="Thioredoxin-like_sf"/>
</dbReference>
<dbReference type="PANTHER" id="PTHR12151">
    <property type="entry name" value="ELECTRON TRANSPORT PROTIN SCO1/SENC FAMILY MEMBER"/>
    <property type="match status" value="1"/>
</dbReference>
<dbReference type="Proteomes" id="UP000298180">
    <property type="component" value="Unassembled WGS sequence"/>
</dbReference>
<reference evidence="4 5" key="1">
    <citation type="submission" date="2019-03" db="EMBL/GenBank/DDBJ databases">
        <title>Ramlibacter henchirensis DSM 14656, whole genome shotgun sequence.</title>
        <authorList>
            <person name="Zhang X."/>
            <person name="Feng G."/>
            <person name="Zhu H."/>
        </authorList>
    </citation>
    <scope>NUCLEOTIDE SEQUENCE [LARGE SCALE GENOMIC DNA]</scope>
    <source>
        <strain evidence="4 5">DSM 14656</strain>
    </source>
</reference>
<proteinExistence type="inferred from homology"/>
<name>A0A4Z0C3H1_9BURK</name>
<dbReference type="InterPro" id="IPR003782">
    <property type="entry name" value="SCO1/SenC"/>
</dbReference>
<feature type="binding site" evidence="2">
    <location>
        <position position="85"/>
    </location>
    <ligand>
        <name>Cu cation</name>
        <dbReference type="ChEBI" id="CHEBI:23378"/>
    </ligand>
</feature>